<dbReference type="InterPro" id="IPR025785">
    <property type="entry name" value="SETD3"/>
</dbReference>
<dbReference type="Pfam" id="PF00856">
    <property type="entry name" value="SET"/>
    <property type="match status" value="1"/>
</dbReference>
<protein>
    <recommendedName>
        <fullName evidence="7">protein-histidine N-methyltransferase</fullName>
        <ecNumber evidence="7">2.1.1.85</ecNumber>
    </recommendedName>
</protein>
<evidence type="ECO:0000256" key="3">
    <source>
        <dbReference type="ARBA" id="ARBA00022603"/>
    </source>
</evidence>
<evidence type="ECO:0000313" key="9">
    <source>
        <dbReference type="EMBL" id="EDO41198.1"/>
    </source>
</evidence>
<dbReference type="PhylomeDB" id="A7S586"/>
<comment type="similarity">
    <text evidence="7">Belongs to the class V-like SAM-binding methyltransferase superfamily. SETD3 actin-histidine methyltransferase family.</text>
</comment>
<feature type="non-terminal residue" evidence="9">
    <location>
        <position position="403"/>
    </location>
</feature>
<dbReference type="PANTHER" id="PTHR13271:SF47">
    <property type="entry name" value="ACTIN-HISTIDINE N-METHYLTRANSFERASE"/>
    <property type="match status" value="1"/>
</dbReference>
<gene>
    <name evidence="9" type="ORF">NEMVEDRAFT_v1g105099</name>
</gene>
<dbReference type="CDD" id="cd19176">
    <property type="entry name" value="SET_SETD3"/>
    <property type="match status" value="1"/>
</dbReference>
<dbReference type="FunCoup" id="A7S586">
    <property type="interactions" value="309"/>
</dbReference>
<dbReference type="GO" id="GO:0018064">
    <property type="term" value="F:protein-L-histidine N-tele-methyltransferase activity"/>
    <property type="evidence" value="ECO:0000318"/>
    <property type="project" value="GO_Central"/>
</dbReference>
<evidence type="ECO:0000256" key="2">
    <source>
        <dbReference type="ARBA" id="ARBA00022490"/>
    </source>
</evidence>
<dbReference type="GO" id="GO:0003779">
    <property type="term" value="F:actin binding"/>
    <property type="evidence" value="ECO:0007669"/>
    <property type="project" value="UniProtKB-KW"/>
</dbReference>
<dbReference type="AlphaFoldDB" id="A7S586"/>
<dbReference type="OMA" id="QCFPIQI"/>
<dbReference type="FunFam" id="3.90.1420.10:FF:000001">
    <property type="entry name" value="histone-lysine N-methyltransferase setd3 isoform X1"/>
    <property type="match status" value="1"/>
</dbReference>
<keyword evidence="4 7" id="KW-0808">Transferase</keyword>
<dbReference type="InterPro" id="IPR046341">
    <property type="entry name" value="SET_dom_sf"/>
</dbReference>
<dbReference type="PROSITE" id="PS51565">
    <property type="entry name" value="SAM_MT85_SETD3"/>
    <property type="match status" value="1"/>
</dbReference>
<dbReference type="HOGENOM" id="CLU_028272_0_0_1"/>
<dbReference type="Proteomes" id="UP000001593">
    <property type="component" value="Unassembled WGS sequence"/>
</dbReference>
<dbReference type="GO" id="GO:0005737">
    <property type="term" value="C:cytoplasm"/>
    <property type="evidence" value="ECO:0007669"/>
    <property type="project" value="UniProtKB-SubCell"/>
</dbReference>
<dbReference type="InterPro" id="IPR050600">
    <property type="entry name" value="SETD3_SETD6_MTase"/>
</dbReference>
<evidence type="ECO:0000256" key="6">
    <source>
        <dbReference type="ARBA" id="ARBA00023203"/>
    </source>
</evidence>
<dbReference type="EMBL" id="DS469581">
    <property type="protein sequence ID" value="EDO41198.1"/>
    <property type="molecule type" value="Genomic_DNA"/>
</dbReference>
<evidence type="ECO:0000256" key="4">
    <source>
        <dbReference type="ARBA" id="ARBA00022679"/>
    </source>
</evidence>
<dbReference type="Gene3D" id="3.90.1420.10">
    <property type="entry name" value="Rubisco LSMT, substrate-binding domain"/>
    <property type="match status" value="1"/>
</dbReference>
<dbReference type="eggNOG" id="KOG1337">
    <property type="taxonomic scope" value="Eukaryota"/>
</dbReference>
<dbReference type="SUPFAM" id="SSF81822">
    <property type="entry name" value="RuBisCo LSMT C-terminal, substrate-binding domain"/>
    <property type="match status" value="1"/>
</dbReference>
<comment type="subcellular location">
    <subcellularLocation>
        <location evidence="1">Cytoplasm</location>
    </subcellularLocation>
</comment>
<evidence type="ECO:0000313" key="10">
    <source>
        <dbReference type="Proteomes" id="UP000001593"/>
    </source>
</evidence>
<dbReference type="InterPro" id="IPR036464">
    <property type="entry name" value="Rubisco_LSMT_subst-bd_sf"/>
</dbReference>
<evidence type="ECO:0000256" key="1">
    <source>
        <dbReference type="ARBA" id="ARBA00004496"/>
    </source>
</evidence>
<dbReference type="KEGG" id="nve:5512921"/>
<dbReference type="GO" id="GO:0045944">
    <property type="term" value="P:positive regulation of transcription by RNA polymerase II"/>
    <property type="evidence" value="ECO:0000318"/>
    <property type="project" value="GO_Central"/>
</dbReference>
<dbReference type="GO" id="GO:0003713">
    <property type="term" value="F:transcription coactivator activity"/>
    <property type="evidence" value="ECO:0000318"/>
    <property type="project" value="GO_Central"/>
</dbReference>
<dbReference type="InterPro" id="IPR015353">
    <property type="entry name" value="Rubisco_LSMT_subst-bd"/>
</dbReference>
<feature type="domain" description="SET" evidence="8">
    <location>
        <begin position="10"/>
        <end position="229"/>
    </location>
</feature>
<organism evidence="9 10">
    <name type="scientific">Nematostella vectensis</name>
    <name type="common">Starlet sea anemone</name>
    <dbReference type="NCBI Taxonomy" id="45351"/>
    <lineage>
        <taxon>Eukaryota</taxon>
        <taxon>Metazoa</taxon>
        <taxon>Cnidaria</taxon>
        <taxon>Anthozoa</taxon>
        <taxon>Hexacorallia</taxon>
        <taxon>Actiniaria</taxon>
        <taxon>Edwardsiidae</taxon>
        <taxon>Nematostella</taxon>
    </lineage>
</organism>
<keyword evidence="10" id="KW-1185">Reference proteome</keyword>
<keyword evidence="3 7" id="KW-0489">Methyltransferase</keyword>
<feature type="non-terminal residue" evidence="9">
    <location>
        <position position="1"/>
    </location>
</feature>
<evidence type="ECO:0000256" key="5">
    <source>
        <dbReference type="ARBA" id="ARBA00022691"/>
    </source>
</evidence>
<dbReference type="SUPFAM" id="SSF82199">
    <property type="entry name" value="SET domain"/>
    <property type="match status" value="1"/>
</dbReference>
<dbReference type="PANTHER" id="PTHR13271">
    <property type="entry name" value="UNCHARACTERIZED PUTATIVE METHYLTRANSFERASE"/>
    <property type="match status" value="1"/>
</dbReference>
<evidence type="ECO:0000259" key="8">
    <source>
        <dbReference type="PROSITE" id="PS50280"/>
    </source>
</evidence>
<dbReference type="STRING" id="45351.A7S586"/>
<proteinExistence type="inferred from homology"/>
<keyword evidence="5 7" id="KW-0949">S-adenosyl-L-methionine</keyword>
<dbReference type="PROSITE" id="PS50280">
    <property type="entry name" value="SET"/>
    <property type="match status" value="1"/>
</dbReference>
<dbReference type="GO" id="GO:0046975">
    <property type="term" value="F:histone H3K36 methyltransferase activity"/>
    <property type="evidence" value="ECO:0000318"/>
    <property type="project" value="GO_Central"/>
</dbReference>
<accession>A7S586</accession>
<keyword evidence="2" id="KW-0963">Cytoplasm</keyword>
<dbReference type="GO" id="GO:0032259">
    <property type="term" value="P:methylation"/>
    <property type="evidence" value="ECO:0007669"/>
    <property type="project" value="UniProtKB-KW"/>
</dbReference>
<dbReference type="InterPro" id="IPR001214">
    <property type="entry name" value="SET_dom"/>
</dbReference>
<sequence length="403" mass="45924">WFKANGGTAEHVEIHDFGDQGLGLRATADLQENQVFVAVPEKLLMSVVTAKKSSLGPLISREHGLRSMPHVVLALHVLCERLHEDSTWAPYLNILPRSYSTCLYFSPDDMMALQGSPSMGEALKQFRGIVKQYVYFFRLVQINPEASRLPLKNSFTFDDFRWAVSTVMTRQNDVKVSSNETVKALIPMWDMCNHCNGPFTTGFDDSTKEVKSLAFKPTRAGDQVFIFYGRRNNADRLFHNGFVYTEAEEDWVNIQLGVSKNDRLYAMKAQILAMVGLDASGRSYRVLRGPEPISPELRIFLRVFSMNTGELKPYLFNPEGLPVTPLAELCKAEFTLSEENELKLWSFFHTRLQLILGQYKTTKQEDEALLSRDDNTLHTRNCIRLRMSERDILVSALEHAKAR</sequence>
<dbReference type="Gene3D" id="3.90.1410.10">
    <property type="entry name" value="set domain protein methyltransferase, domain 1"/>
    <property type="match status" value="1"/>
</dbReference>
<name>A7S586_NEMVE</name>
<evidence type="ECO:0000256" key="7">
    <source>
        <dbReference type="PROSITE-ProRule" id="PRU00898"/>
    </source>
</evidence>
<dbReference type="GO" id="GO:0042800">
    <property type="term" value="F:histone H3K4 methyltransferase activity"/>
    <property type="evidence" value="ECO:0000318"/>
    <property type="project" value="GO_Central"/>
</dbReference>
<comment type="catalytic activity">
    <reaction evidence="7">
        <text>L-histidyl-[protein] + S-adenosyl-L-methionine = N(tele)-methyl-L-histidyl-[protein] + S-adenosyl-L-homocysteine + H(+)</text>
        <dbReference type="Rhea" id="RHEA:19369"/>
        <dbReference type="Rhea" id="RHEA-COMP:9745"/>
        <dbReference type="Rhea" id="RHEA-COMP:11600"/>
        <dbReference type="ChEBI" id="CHEBI:15378"/>
        <dbReference type="ChEBI" id="CHEBI:16367"/>
        <dbReference type="ChEBI" id="CHEBI:29979"/>
        <dbReference type="ChEBI" id="CHEBI:57856"/>
        <dbReference type="ChEBI" id="CHEBI:59789"/>
        <dbReference type="EC" id="2.1.1.85"/>
    </reaction>
</comment>
<dbReference type="InterPro" id="IPR044428">
    <property type="entry name" value="SETD3_SET"/>
</dbReference>
<dbReference type="EC" id="2.1.1.85" evidence="7"/>
<dbReference type="Pfam" id="PF09273">
    <property type="entry name" value="Rubis-subs-bind"/>
    <property type="match status" value="1"/>
</dbReference>
<reference evidence="9 10" key="1">
    <citation type="journal article" date="2007" name="Science">
        <title>Sea anemone genome reveals ancestral eumetazoan gene repertoire and genomic organization.</title>
        <authorList>
            <person name="Putnam N.H."/>
            <person name="Srivastava M."/>
            <person name="Hellsten U."/>
            <person name="Dirks B."/>
            <person name="Chapman J."/>
            <person name="Salamov A."/>
            <person name="Terry A."/>
            <person name="Shapiro H."/>
            <person name="Lindquist E."/>
            <person name="Kapitonov V.V."/>
            <person name="Jurka J."/>
            <person name="Genikhovich G."/>
            <person name="Grigoriev I.V."/>
            <person name="Lucas S.M."/>
            <person name="Steele R.E."/>
            <person name="Finnerty J.R."/>
            <person name="Technau U."/>
            <person name="Martindale M.Q."/>
            <person name="Rokhsar D.S."/>
        </authorList>
    </citation>
    <scope>NUCLEOTIDE SEQUENCE [LARGE SCALE GENOMIC DNA]</scope>
    <source>
        <strain evidence="10">CH2 X CH6</strain>
    </source>
</reference>
<keyword evidence="6" id="KW-0009">Actin-binding</keyword>
<dbReference type="InParanoid" id="A7S586"/>